<name>A0AC34QTX0_9BILA</name>
<evidence type="ECO:0000313" key="2">
    <source>
        <dbReference type="WBParaSite" id="JU765_v2.g19338.t1"/>
    </source>
</evidence>
<dbReference type="Proteomes" id="UP000887576">
    <property type="component" value="Unplaced"/>
</dbReference>
<dbReference type="WBParaSite" id="JU765_v2.g19338.t1">
    <property type="protein sequence ID" value="JU765_v2.g19338.t1"/>
    <property type="gene ID" value="JU765_v2.g19338"/>
</dbReference>
<reference evidence="2" key="1">
    <citation type="submission" date="2022-11" db="UniProtKB">
        <authorList>
            <consortium name="WormBaseParasite"/>
        </authorList>
    </citation>
    <scope>IDENTIFICATION</scope>
</reference>
<organism evidence="1 2">
    <name type="scientific">Panagrolaimus sp. JU765</name>
    <dbReference type="NCBI Taxonomy" id="591449"/>
    <lineage>
        <taxon>Eukaryota</taxon>
        <taxon>Metazoa</taxon>
        <taxon>Ecdysozoa</taxon>
        <taxon>Nematoda</taxon>
        <taxon>Chromadorea</taxon>
        <taxon>Rhabditida</taxon>
        <taxon>Tylenchina</taxon>
        <taxon>Panagrolaimomorpha</taxon>
        <taxon>Panagrolaimoidea</taxon>
        <taxon>Panagrolaimidae</taxon>
        <taxon>Panagrolaimus</taxon>
    </lineage>
</organism>
<accession>A0AC34QTX0</accession>
<protein>
    <submittedName>
        <fullName evidence="2">Uncharacterized protein</fullName>
    </submittedName>
</protein>
<evidence type="ECO:0000313" key="1">
    <source>
        <dbReference type="Proteomes" id="UP000887576"/>
    </source>
</evidence>
<proteinExistence type="predicted"/>
<sequence length="184" mass="21533">MVTEDEKRKLNAEIIRLKNKLKTHESEFNETLKAITTLTEENQQLKRKNNEKDQTINNLQMEIASLLDFTDLLTKVDDNEIMKTIWDKKVEASRKLAQWTEAMKMKKPFIKPEQKASYYYALECLKFMTKKHGSTLNTSELTTDIQQLTKEEFTDAIDNFVKTCEDSGELLQKCKEIVEVLESE</sequence>